<feature type="compositionally biased region" description="Polar residues" evidence="1">
    <location>
        <begin position="18"/>
        <end position="34"/>
    </location>
</feature>
<gene>
    <name evidence="3" type="ORF">BDP27DRAFT_1430795</name>
</gene>
<sequence length="531" mass="59632">MRRFFPHGNGPRTPSPVPQNEQRMPSPIPQNEQHAPSPPPGDGPRAPSPVQQNEHCAPSPQNNDDGEPPLSEVNVVCTAQEFICALREATLGDKDIASLLNPDDTPLELDPEADRDLLMCMRMFIAQQDQYSSDASYTANVAAVQAAYPDSKLYLHARIKKEAENLSGASAEEMNYLRDWAPHLLDKYNNTGHINDINDICCGTDFLDALKNGVIKETDAVLMFSFDGAQLYQYKTLDCWIFIWVIINLSPDRRYTKKHIIPGAIIPGPNPPKIHKSFLFPSLYHVEAVNKAGGIHGPGMEHLTGLVGHSGKMGCRYWCGFVSRHKTGKGTYYPVHLKPDNYTCKGCNHPDVSFTQKRLPDPEQYNECLEFLVKSNLRNYETCRRETGIVKPSLFTGLSPNTTLGFPNMFPGDIMHFGMNIAEMLMLLWCGTMKCDNRTDLKDNWHWAVLQGGADVQACTPYLPGSFDRPPRNPAEKMNSGYKAWEWLLYIFGLGPGLLYGVLPFPVWQLYCKMVKGIRLVNMKKTSPERI</sequence>
<name>A0A9P5PAZ5_9AGAR</name>
<keyword evidence="4" id="KW-1185">Reference proteome</keyword>
<evidence type="ECO:0000256" key="1">
    <source>
        <dbReference type="SAM" id="MobiDB-lite"/>
    </source>
</evidence>
<feature type="transmembrane region" description="Helical" evidence="2">
    <location>
        <begin position="487"/>
        <end position="511"/>
    </location>
</feature>
<feature type="compositionally biased region" description="Polar residues" evidence="1">
    <location>
        <begin position="50"/>
        <end position="63"/>
    </location>
</feature>
<evidence type="ECO:0000313" key="4">
    <source>
        <dbReference type="Proteomes" id="UP000772434"/>
    </source>
</evidence>
<evidence type="ECO:0000256" key="2">
    <source>
        <dbReference type="SAM" id="Phobius"/>
    </source>
</evidence>
<dbReference type="OrthoDB" id="2669721at2759"/>
<dbReference type="AlphaFoldDB" id="A0A9P5PAZ5"/>
<reference evidence="3" key="1">
    <citation type="submission" date="2020-11" db="EMBL/GenBank/DDBJ databases">
        <authorList>
            <consortium name="DOE Joint Genome Institute"/>
            <person name="Ahrendt S."/>
            <person name="Riley R."/>
            <person name="Andreopoulos W."/>
            <person name="Labutti K."/>
            <person name="Pangilinan J."/>
            <person name="Ruiz-Duenas F.J."/>
            <person name="Barrasa J.M."/>
            <person name="Sanchez-Garcia M."/>
            <person name="Camarero S."/>
            <person name="Miyauchi S."/>
            <person name="Serrano A."/>
            <person name="Linde D."/>
            <person name="Babiker R."/>
            <person name="Drula E."/>
            <person name="Ayuso-Fernandez I."/>
            <person name="Pacheco R."/>
            <person name="Padilla G."/>
            <person name="Ferreira P."/>
            <person name="Barriuso J."/>
            <person name="Kellner H."/>
            <person name="Castanera R."/>
            <person name="Alfaro M."/>
            <person name="Ramirez L."/>
            <person name="Pisabarro A.G."/>
            <person name="Kuo A."/>
            <person name="Tritt A."/>
            <person name="Lipzen A."/>
            <person name="He G."/>
            <person name="Yan M."/>
            <person name="Ng V."/>
            <person name="Cullen D."/>
            <person name="Martin F."/>
            <person name="Rosso M.-N."/>
            <person name="Henrissat B."/>
            <person name="Hibbett D."/>
            <person name="Martinez A.T."/>
            <person name="Grigoriev I.V."/>
        </authorList>
    </citation>
    <scope>NUCLEOTIDE SEQUENCE</scope>
    <source>
        <strain evidence="3">AH 40177</strain>
    </source>
</reference>
<protein>
    <submittedName>
        <fullName evidence="3">Uncharacterized protein</fullName>
    </submittedName>
</protein>
<keyword evidence="2" id="KW-0472">Membrane</keyword>
<keyword evidence="2" id="KW-0812">Transmembrane</keyword>
<feature type="region of interest" description="Disordered" evidence="1">
    <location>
        <begin position="1"/>
        <end position="71"/>
    </location>
</feature>
<evidence type="ECO:0000313" key="3">
    <source>
        <dbReference type="EMBL" id="KAF9059842.1"/>
    </source>
</evidence>
<proteinExistence type="predicted"/>
<accession>A0A9P5PAZ5</accession>
<keyword evidence="2" id="KW-1133">Transmembrane helix</keyword>
<dbReference type="EMBL" id="JADNRY010000275">
    <property type="protein sequence ID" value="KAF9059842.1"/>
    <property type="molecule type" value="Genomic_DNA"/>
</dbReference>
<comment type="caution">
    <text evidence="3">The sequence shown here is derived from an EMBL/GenBank/DDBJ whole genome shotgun (WGS) entry which is preliminary data.</text>
</comment>
<dbReference type="Proteomes" id="UP000772434">
    <property type="component" value="Unassembled WGS sequence"/>
</dbReference>
<organism evidence="3 4">
    <name type="scientific">Rhodocollybia butyracea</name>
    <dbReference type="NCBI Taxonomy" id="206335"/>
    <lineage>
        <taxon>Eukaryota</taxon>
        <taxon>Fungi</taxon>
        <taxon>Dikarya</taxon>
        <taxon>Basidiomycota</taxon>
        <taxon>Agaricomycotina</taxon>
        <taxon>Agaricomycetes</taxon>
        <taxon>Agaricomycetidae</taxon>
        <taxon>Agaricales</taxon>
        <taxon>Marasmiineae</taxon>
        <taxon>Omphalotaceae</taxon>
        <taxon>Rhodocollybia</taxon>
    </lineage>
</organism>